<accession>A0A0C9RFM6</accession>
<sequence>MSKSRDSGDFFDDIDVADLAVKIVSDSPFAELPPGPAHYPAPDSGDNNAKNKSDNSRGNEWRVKGKGGVNIFFNRGRIKIRKNKGSGWRDDPVVWSHASRL</sequence>
<name>A0A0C9RFM6_9HYME</name>
<organism evidence="2">
    <name type="scientific">Fopius arisanus</name>
    <dbReference type="NCBI Taxonomy" id="64838"/>
    <lineage>
        <taxon>Eukaryota</taxon>
        <taxon>Metazoa</taxon>
        <taxon>Ecdysozoa</taxon>
        <taxon>Arthropoda</taxon>
        <taxon>Hexapoda</taxon>
        <taxon>Insecta</taxon>
        <taxon>Pterygota</taxon>
        <taxon>Neoptera</taxon>
        <taxon>Endopterygota</taxon>
        <taxon>Hymenoptera</taxon>
        <taxon>Apocrita</taxon>
        <taxon>Ichneumonoidea</taxon>
        <taxon>Braconidae</taxon>
        <taxon>Opiinae</taxon>
        <taxon>Fopius</taxon>
    </lineage>
</organism>
<feature type="non-terminal residue" evidence="2">
    <location>
        <position position="101"/>
    </location>
</feature>
<proteinExistence type="predicted"/>
<feature type="compositionally biased region" description="Basic and acidic residues" evidence="1">
    <location>
        <begin position="49"/>
        <end position="62"/>
    </location>
</feature>
<dbReference type="AlphaFoldDB" id="A0A0C9RFM6"/>
<dbReference type="EMBL" id="GBYB01005776">
    <property type="protein sequence ID" value="JAG75543.1"/>
    <property type="molecule type" value="Transcribed_RNA"/>
</dbReference>
<evidence type="ECO:0000256" key="1">
    <source>
        <dbReference type="SAM" id="MobiDB-lite"/>
    </source>
</evidence>
<protein>
    <submittedName>
        <fullName evidence="2">Farp2 protein</fullName>
    </submittedName>
</protein>
<feature type="region of interest" description="Disordered" evidence="1">
    <location>
        <begin position="28"/>
        <end position="62"/>
    </location>
</feature>
<evidence type="ECO:0000313" key="2">
    <source>
        <dbReference type="EMBL" id="JAG75543.1"/>
    </source>
</evidence>
<reference evidence="2" key="1">
    <citation type="submission" date="2015-01" db="EMBL/GenBank/DDBJ databases">
        <title>Transcriptome Assembly of Fopius arisanus.</title>
        <authorList>
            <person name="Geib S."/>
        </authorList>
    </citation>
    <scope>NUCLEOTIDE SEQUENCE</scope>
</reference>
<gene>
    <name evidence="2" type="primary">Farp2</name>
    <name evidence="2" type="ORF">g.25942</name>
</gene>